<sequence length="110" mass="11509">MVSVEPAVTPSVSDLTSCDEGVLQMKSSDDDAIAVLRGPTVAKSAVRPDPSPPVPGRNGDNSHHSLVGRKTAVHRPATSQLPVSSRQLIILSQVSHGQTLQKARPSTAPK</sequence>
<gene>
    <name evidence="2" type="ORF">E2C01_066981</name>
</gene>
<proteinExistence type="predicted"/>
<evidence type="ECO:0000256" key="1">
    <source>
        <dbReference type="SAM" id="MobiDB-lite"/>
    </source>
</evidence>
<reference evidence="2 3" key="1">
    <citation type="submission" date="2019-05" db="EMBL/GenBank/DDBJ databases">
        <title>Another draft genome of Portunus trituberculatus and its Hox gene families provides insights of decapod evolution.</title>
        <authorList>
            <person name="Jeong J.-H."/>
            <person name="Song I."/>
            <person name="Kim S."/>
            <person name="Choi T."/>
            <person name="Kim D."/>
            <person name="Ryu S."/>
            <person name="Kim W."/>
        </authorList>
    </citation>
    <scope>NUCLEOTIDE SEQUENCE [LARGE SCALE GENOMIC DNA]</scope>
    <source>
        <tissue evidence="2">Muscle</tissue>
    </source>
</reference>
<name>A0A5B7HSE0_PORTR</name>
<protein>
    <submittedName>
        <fullName evidence="2">Uncharacterized protein</fullName>
    </submittedName>
</protein>
<evidence type="ECO:0000313" key="3">
    <source>
        <dbReference type="Proteomes" id="UP000324222"/>
    </source>
</evidence>
<dbReference type="EMBL" id="VSRR010035173">
    <property type="protein sequence ID" value="MPC72669.1"/>
    <property type="molecule type" value="Genomic_DNA"/>
</dbReference>
<keyword evidence="3" id="KW-1185">Reference proteome</keyword>
<comment type="caution">
    <text evidence="2">The sequence shown here is derived from an EMBL/GenBank/DDBJ whole genome shotgun (WGS) entry which is preliminary data.</text>
</comment>
<dbReference type="AlphaFoldDB" id="A0A5B7HSE0"/>
<evidence type="ECO:0000313" key="2">
    <source>
        <dbReference type="EMBL" id="MPC72669.1"/>
    </source>
</evidence>
<organism evidence="2 3">
    <name type="scientific">Portunus trituberculatus</name>
    <name type="common">Swimming crab</name>
    <name type="synonym">Neptunus trituberculatus</name>
    <dbReference type="NCBI Taxonomy" id="210409"/>
    <lineage>
        <taxon>Eukaryota</taxon>
        <taxon>Metazoa</taxon>
        <taxon>Ecdysozoa</taxon>
        <taxon>Arthropoda</taxon>
        <taxon>Crustacea</taxon>
        <taxon>Multicrustacea</taxon>
        <taxon>Malacostraca</taxon>
        <taxon>Eumalacostraca</taxon>
        <taxon>Eucarida</taxon>
        <taxon>Decapoda</taxon>
        <taxon>Pleocyemata</taxon>
        <taxon>Brachyura</taxon>
        <taxon>Eubrachyura</taxon>
        <taxon>Portunoidea</taxon>
        <taxon>Portunidae</taxon>
        <taxon>Portuninae</taxon>
        <taxon>Portunus</taxon>
    </lineage>
</organism>
<dbReference type="Proteomes" id="UP000324222">
    <property type="component" value="Unassembled WGS sequence"/>
</dbReference>
<accession>A0A5B7HSE0</accession>
<feature type="region of interest" description="Disordered" evidence="1">
    <location>
        <begin position="38"/>
        <end position="81"/>
    </location>
</feature>